<dbReference type="CDD" id="cd00022">
    <property type="entry name" value="BIR"/>
    <property type="match status" value="2"/>
</dbReference>
<dbReference type="FunFam" id="1.10.1170.10:FF:000003">
    <property type="entry name" value="E3 ubiquitin-protein ligase XIAP"/>
    <property type="match status" value="1"/>
</dbReference>
<dbReference type="MEROPS" id="I32.010"/>
<keyword evidence="1" id="KW-0053">Apoptosis</keyword>
<dbReference type="GO" id="GO:0043027">
    <property type="term" value="F:cysteine-type endopeptidase inhibitor activity involved in apoptotic process"/>
    <property type="evidence" value="ECO:0007669"/>
    <property type="project" value="TreeGrafter"/>
</dbReference>
<dbReference type="SMART" id="SM00238">
    <property type="entry name" value="BIR"/>
    <property type="match status" value="2"/>
</dbReference>
<dbReference type="Gene3D" id="1.10.1170.10">
    <property type="entry name" value="Inhibitor Of Apoptosis Protein (2mihbC-IAP-1), Chain A"/>
    <property type="match status" value="2"/>
</dbReference>
<dbReference type="RefSeq" id="NP_203195.1">
    <property type="nucleotide sequence ID" value="NC_003083.1"/>
</dbReference>
<keyword evidence="4" id="KW-0862">Zinc</keyword>
<evidence type="ECO:0000313" key="9">
    <source>
        <dbReference type="Proteomes" id="UP000203221"/>
    </source>
</evidence>
<dbReference type="Gene3D" id="3.30.40.10">
    <property type="entry name" value="Zinc/RING finger domain, C3HC4 (zinc finger)"/>
    <property type="match status" value="1"/>
</dbReference>
<dbReference type="SMART" id="SM00184">
    <property type="entry name" value="RING"/>
    <property type="match status" value="1"/>
</dbReference>
<protein>
    <submittedName>
        <fullName evidence="7">Apoptosis 3 protein inhibitor</fullName>
    </submittedName>
    <submittedName>
        <fullName evidence="8">IAP-3</fullName>
    </submittedName>
</protein>
<dbReference type="GO" id="GO:0051726">
    <property type="term" value="P:regulation of cell cycle"/>
    <property type="evidence" value="ECO:0007669"/>
    <property type="project" value="TreeGrafter"/>
</dbReference>
<organism evidence="7">
    <name type="scientific">Epiphyas postvittana nucleopolyhedrovirus</name>
    <name type="common">EppoMNPV</name>
    <dbReference type="NCBI Taxonomy" id="70600"/>
    <lineage>
        <taxon>Viruses</taxon>
        <taxon>Viruses incertae sedis</taxon>
        <taxon>Naldaviricetes</taxon>
        <taxon>Lefavirales</taxon>
        <taxon>Baculoviridae</taxon>
        <taxon>Alphabaculovirus</taxon>
        <taxon>Alphabaculovirus eppostvittanae</taxon>
    </lineage>
</organism>
<evidence type="ECO:0000256" key="2">
    <source>
        <dbReference type="ARBA" id="ARBA00022723"/>
    </source>
</evidence>
<dbReference type="PROSITE" id="PS50143">
    <property type="entry name" value="BIR_REPEAT_2"/>
    <property type="match status" value="2"/>
</dbReference>
<proteinExistence type="predicted"/>
<sequence>MFNTTNDMKNEAVRLTTFVNWPVTFLTPEQMATNGFYYLGRADEVRCAFCKVEIMHWQEGDDPAKDHQKWAPHCPLIRNAHKQNELQVELKGPKHPKYASEAARLKTFEGWPRSMKQRPDELAEAGFYYTSRGDKTLCFYCNGGLKDWENDDIPWEQHARWFSNCGYLLLVKGRDYVQNVVNKACVIKDDRIGEAEHVEQPLVCEQQIIESNICKVCYDAEKIVCFVPCGHVVACAKCAASVSRCPTCRGKIQNAVRMYQV</sequence>
<dbReference type="OrthoDB" id="9255at10239"/>
<dbReference type="EMBL" id="AF180757">
    <property type="protein sequence ID" value="AAD53953.1"/>
    <property type="molecule type" value="Genomic_DNA"/>
</dbReference>
<organismHost>
    <name type="scientific">Lepidoptera</name>
    <name type="common">moths &amp; butterflies</name>
    <dbReference type="NCBI Taxonomy" id="7088"/>
</organismHost>
<dbReference type="InterPro" id="IPR001370">
    <property type="entry name" value="BIR_rpt"/>
</dbReference>
<dbReference type="PANTHER" id="PTHR10044">
    <property type="entry name" value="INHIBITOR OF APOPTOSIS"/>
    <property type="match status" value="1"/>
</dbReference>
<dbReference type="CDD" id="cd16510">
    <property type="entry name" value="RING-HC_IAPs"/>
    <property type="match status" value="1"/>
</dbReference>
<keyword evidence="2" id="KW-0479">Metal-binding</keyword>
<evidence type="ECO:0000256" key="1">
    <source>
        <dbReference type="ARBA" id="ARBA00022703"/>
    </source>
</evidence>
<accession>Q9QES9</accession>
<evidence type="ECO:0000313" key="7">
    <source>
        <dbReference type="EMBL" id="AAD53953.1"/>
    </source>
</evidence>
<dbReference type="InterPro" id="IPR050784">
    <property type="entry name" value="IAP"/>
</dbReference>
<dbReference type="PROSITE" id="PS50089">
    <property type="entry name" value="ZF_RING_2"/>
    <property type="match status" value="1"/>
</dbReference>
<dbReference type="Pfam" id="PF13920">
    <property type="entry name" value="zf-C3HC4_3"/>
    <property type="match status" value="1"/>
</dbReference>
<keyword evidence="3 5" id="KW-0863">Zinc-finger</keyword>
<dbReference type="InterPro" id="IPR013083">
    <property type="entry name" value="Znf_RING/FYVE/PHD"/>
</dbReference>
<dbReference type="InterPro" id="IPR001841">
    <property type="entry name" value="Znf_RING"/>
</dbReference>
<evidence type="ECO:0000259" key="6">
    <source>
        <dbReference type="PROSITE" id="PS50089"/>
    </source>
</evidence>
<dbReference type="GO" id="GO:0031398">
    <property type="term" value="P:positive regulation of protein ubiquitination"/>
    <property type="evidence" value="ECO:0007669"/>
    <property type="project" value="TreeGrafter"/>
</dbReference>
<name>Q9QES9_NPVEP</name>
<dbReference type="SUPFAM" id="SSF57924">
    <property type="entry name" value="Inhibitor of apoptosis (IAP) repeat"/>
    <property type="match status" value="2"/>
</dbReference>
<dbReference type="EMBL" id="AY043265">
    <property type="protein sequence ID" value="AAK85590.1"/>
    <property type="molecule type" value="Genomic_DNA"/>
</dbReference>
<dbReference type="GO" id="GO:0061630">
    <property type="term" value="F:ubiquitin protein ligase activity"/>
    <property type="evidence" value="ECO:0007669"/>
    <property type="project" value="TreeGrafter"/>
</dbReference>
<dbReference type="PANTHER" id="PTHR10044:SF174">
    <property type="entry name" value="DEATH-ASSOCIATED INHIBITOR OF APOPTOSIS 1"/>
    <property type="match status" value="1"/>
</dbReference>
<gene>
    <name evidence="7" type="primary">iap3</name>
    <name evidence="8" type="synonym">iap-3</name>
</gene>
<keyword evidence="9" id="KW-1185">Reference proteome</keyword>
<dbReference type="GO" id="GO:0090263">
    <property type="term" value="P:positive regulation of canonical Wnt signaling pathway"/>
    <property type="evidence" value="ECO:0007669"/>
    <property type="project" value="TreeGrafter"/>
</dbReference>
<evidence type="ECO:0000256" key="3">
    <source>
        <dbReference type="ARBA" id="ARBA00022771"/>
    </source>
</evidence>
<feature type="domain" description="RING-type" evidence="6">
    <location>
        <begin position="214"/>
        <end position="249"/>
    </location>
</feature>
<dbReference type="PROSITE" id="PS01282">
    <property type="entry name" value="BIR_REPEAT_1"/>
    <property type="match status" value="2"/>
</dbReference>
<evidence type="ECO:0000256" key="5">
    <source>
        <dbReference type="PROSITE-ProRule" id="PRU00175"/>
    </source>
</evidence>
<reference evidence="7" key="1">
    <citation type="journal article" date="2000" name="J. Gen. Virol.">
        <title>The inhibitors of apoptosis of Epiphyas postvittana nucleopolyhedrovirus.</title>
        <authorList>
            <person name="Maguire T."/>
            <person name="Harrison P."/>
            <person name="Hyink O."/>
            <person name="Kalmakoff J."/>
            <person name="Ward V.K."/>
        </authorList>
    </citation>
    <scope>NUCLEOTIDE SEQUENCE</scope>
</reference>
<dbReference type="GO" id="GO:0008270">
    <property type="term" value="F:zinc ion binding"/>
    <property type="evidence" value="ECO:0007669"/>
    <property type="project" value="UniProtKB-KW"/>
</dbReference>
<dbReference type="GeneID" id="921805"/>
<evidence type="ECO:0000313" key="8">
    <source>
        <dbReference type="EMBL" id="AAK85590.1"/>
    </source>
</evidence>
<dbReference type="Pfam" id="PF00653">
    <property type="entry name" value="BIR"/>
    <property type="match status" value="2"/>
</dbReference>
<evidence type="ECO:0000256" key="4">
    <source>
        <dbReference type="ARBA" id="ARBA00022833"/>
    </source>
</evidence>
<dbReference type="FunFam" id="1.10.1170.10:FF:000002">
    <property type="entry name" value="Baculoviral IAP repeat containing 7"/>
    <property type="match status" value="1"/>
</dbReference>
<dbReference type="Proteomes" id="UP000203221">
    <property type="component" value="Segment"/>
</dbReference>
<reference evidence="8 9" key="2">
    <citation type="journal article" date="2002" name="J. Gen. Virol.">
        <title>Whole genome analysis of the Epiphyas postvittana nucleopolyhedrovirus.</title>
        <authorList>
            <person name="Hyink O."/>
            <person name="Dellow R.A."/>
            <person name="Olsen M.J."/>
            <person name="Caradoc-Davies K.M.B."/>
            <person name="Drake K."/>
            <person name="Herniou E.A."/>
            <person name="Cory J.S."/>
            <person name="O'Reilly D.R."/>
            <person name="Ward V.K."/>
        </authorList>
    </citation>
    <scope>NUCLEOTIDE SEQUENCE [LARGE SCALE GENOMIC DNA]</scope>
</reference>
<dbReference type="KEGG" id="vg:921805"/>